<keyword evidence="2" id="KW-1185">Reference proteome</keyword>
<dbReference type="Proteomes" id="UP001163835">
    <property type="component" value="Unassembled WGS sequence"/>
</dbReference>
<name>A0ACC1TMM8_9AGAR</name>
<evidence type="ECO:0000313" key="2">
    <source>
        <dbReference type="Proteomes" id="UP001163835"/>
    </source>
</evidence>
<accession>A0ACC1TMM8</accession>
<dbReference type="EMBL" id="MU795495">
    <property type="protein sequence ID" value="KAJ3805982.1"/>
    <property type="molecule type" value="Genomic_DNA"/>
</dbReference>
<evidence type="ECO:0000313" key="1">
    <source>
        <dbReference type="EMBL" id="KAJ3805982.1"/>
    </source>
</evidence>
<reference evidence="1" key="1">
    <citation type="submission" date="2022-09" db="EMBL/GenBank/DDBJ databases">
        <title>A Global Phylogenomic Analysis of the Shiitake Genus Lentinula.</title>
        <authorList>
            <consortium name="DOE Joint Genome Institute"/>
            <person name="Sierra-Patev S."/>
            <person name="Min B."/>
            <person name="Naranjo-Ortiz M."/>
            <person name="Looney B."/>
            <person name="Konkel Z."/>
            <person name="Slot J.C."/>
            <person name="Sakamoto Y."/>
            <person name="Steenwyk J.L."/>
            <person name="Rokas A."/>
            <person name="Carro J."/>
            <person name="Camarero S."/>
            <person name="Ferreira P."/>
            <person name="Molpeceres G."/>
            <person name="Ruiz-Duenas F.J."/>
            <person name="Serrano A."/>
            <person name="Henrissat B."/>
            <person name="Drula E."/>
            <person name="Hughes K.W."/>
            <person name="Mata J.L."/>
            <person name="Ishikawa N.K."/>
            <person name="Vargas-Isla R."/>
            <person name="Ushijima S."/>
            <person name="Smith C.A."/>
            <person name="Ahrendt S."/>
            <person name="Andreopoulos W."/>
            <person name="He G."/>
            <person name="Labutti K."/>
            <person name="Lipzen A."/>
            <person name="Ng V."/>
            <person name="Riley R."/>
            <person name="Sandor L."/>
            <person name="Barry K."/>
            <person name="Martinez A.T."/>
            <person name="Xiao Y."/>
            <person name="Gibbons J.G."/>
            <person name="Terashima K."/>
            <person name="Grigoriev I.V."/>
            <person name="Hibbett D.S."/>
        </authorList>
    </citation>
    <scope>NUCLEOTIDE SEQUENCE</scope>
    <source>
        <strain evidence="1">TMI1499</strain>
    </source>
</reference>
<proteinExistence type="predicted"/>
<comment type="caution">
    <text evidence="1">The sequence shown here is derived from an EMBL/GenBank/DDBJ whole genome shotgun (WGS) entry which is preliminary data.</text>
</comment>
<protein>
    <submittedName>
        <fullName evidence="1">Uncharacterized protein</fullName>
    </submittedName>
</protein>
<gene>
    <name evidence="1" type="ORF">F5876DRAFT_81174</name>
</gene>
<sequence>MSIVLVSRPPPNFPQAPQVLHKLRDLDLANVEAIPYVKLCIASPLLPPTLEDIHLYPHFPGPPSRAYTPSEALTPGTHYIYDLLRSCIVNSIYYKSDLPGPPRKLFKGQPPSIRTTLRSFPSSVAVPVAPFELQLAPSMLHHKSLIPKPTLRPILTQVLQCDP</sequence>
<organism evidence="1 2">
    <name type="scientific">Lentinula aff. lateritia</name>
    <dbReference type="NCBI Taxonomy" id="2804960"/>
    <lineage>
        <taxon>Eukaryota</taxon>
        <taxon>Fungi</taxon>
        <taxon>Dikarya</taxon>
        <taxon>Basidiomycota</taxon>
        <taxon>Agaricomycotina</taxon>
        <taxon>Agaricomycetes</taxon>
        <taxon>Agaricomycetidae</taxon>
        <taxon>Agaricales</taxon>
        <taxon>Marasmiineae</taxon>
        <taxon>Omphalotaceae</taxon>
        <taxon>Lentinula</taxon>
    </lineage>
</organism>